<keyword evidence="1" id="KW-0479">Metal-binding</keyword>
<accession>A0A0K9PZ78</accession>
<keyword evidence="1" id="KW-0863">Zinc-finger</keyword>
<keyword evidence="1" id="KW-0862">Zinc</keyword>
<keyword evidence="5" id="KW-1185">Reference proteome</keyword>
<dbReference type="PANTHER" id="PTHR46798">
    <property type="entry name" value="OS09G0511500 PROTEIN"/>
    <property type="match status" value="1"/>
</dbReference>
<dbReference type="Pfam" id="PF13639">
    <property type="entry name" value="zf-RING_2"/>
    <property type="match status" value="1"/>
</dbReference>
<sequence length="446" mass="48656">MGLVVPDLLDDGGGGMVGPAISGGASANVFCSICLESVISDGDRSTARLQCGHQFHLDCIGSAFNVKGVMQCPNCRQIEKGNWLYANGYRSIAEFNMDDWMHDDDIYDVGYSEVPQFGVHFCPFNRLARFPFSYEDNANDYLSVPTRFGDNDLFGHPAIFNDYPGISLYRHLFPYTGHVHQAPPSSGSQVSTESVMDGLNFHHPWNSTPVAPIDISNAHPFPAIDPLRQNWDSHSQSHNHLTGEQLLGSSPPARVGRPSSDAHLRQQMYIHSFGAGQGSGSRVSNSAAATPMIPHYMPNSQGHGRHENHGTYIPNMRGAPFSGGAQRFSGGGGTRGLGPVGPTPPSELPGFYFFSPVATSNRTQETEGNGGTNLYAWERDRLAPFPLLPVDRDLPWWGPLPQQTNNGPSESGSRTGFWTPRHSSERPSSQATPQPSSHHPRLHPFI</sequence>
<feature type="compositionally biased region" description="Polar residues" evidence="2">
    <location>
        <begin position="426"/>
        <end position="437"/>
    </location>
</feature>
<evidence type="ECO:0000256" key="2">
    <source>
        <dbReference type="SAM" id="MobiDB-lite"/>
    </source>
</evidence>
<dbReference type="Gene3D" id="3.30.40.10">
    <property type="entry name" value="Zinc/RING finger domain, C3HC4 (zinc finger)"/>
    <property type="match status" value="1"/>
</dbReference>
<dbReference type="Proteomes" id="UP000036987">
    <property type="component" value="Unassembled WGS sequence"/>
</dbReference>
<evidence type="ECO:0000259" key="3">
    <source>
        <dbReference type="PROSITE" id="PS50089"/>
    </source>
</evidence>
<dbReference type="GO" id="GO:0008270">
    <property type="term" value="F:zinc ion binding"/>
    <property type="evidence" value="ECO:0007669"/>
    <property type="project" value="UniProtKB-KW"/>
</dbReference>
<dbReference type="GO" id="GO:0004842">
    <property type="term" value="F:ubiquitin-protein transferase activity"/>
    <property type="evidence" value="ECO:0000318"/>
    <property type="project" value="GO_Central"/>
</dbReference>
<dbReference type="OrthoDB" id="8062037at2759"/>
<gene>
    <name evidence="4" type="ORF">ZOSMA_147G00370</name>
</gene>
<dbReference type="OMA" id="SHPCPYV"/>
<dbReference type="SUPFAM" id="SSF57850">
    <property type="entry name" value="RING/U-box"/>
    <property type="match status" value="1"/>
</dbReference>
<protein>
    <recommendedName>
        <fullName evidence="3">RING-type domain-containing protein</fullName>
    </recommendedName>
</protein>
<feature type="domain" description="RING-type" evidence="3">
    <location>
        <begin position="31"/>
        <end position="76"/>
    </location>
</feature>
<dbReference type="GO" id="GO:0005634">
    <property type="term" value="C:nucleus"/>
    <property type="evidence" value="ECO:0000318"/>
    <property type="project" value="GO_Central"/>
</dbReference>
<evidence type="ECO:0000313" key="4">
    <source>
        <dbReference type="EMBL" id="KMZ73525.1"/>
    </source>
</evidence>
<dbReference type="InterPro" id="IPR001841">
    <property type="entry name" value="Znf_RING"/>
</dbReference>
<feature type="compositionally biased region" description="Polar residues" evidence="2">
    <location>
        <begin position="401"/>
        <end position="416"/>
    </location>
</feature>
<proteinExistence type="predicted"/>
<dbReference type="InterPro" id="IPR013083">
    <property type="entry name" value="Znf_RING/FYVE/PHD"/>
</dbReference>
<evidence type="ECO:0000313" key="5">
    <source>
        <dbReference type="Proteomes" id="UP000036987"/>
    </source>
</evidence>
<dbReference type="EMBL" id="LFYR01000574">
    <property type="protein sequence ID" value="KMZ73525.1"/>
    <property type="molecule type" value="Genomic_DNA"/>
</dbReference>
<evidence type="ECO:0000256" key="1">
    <source>
        <dbReference type="PROSITE-ProRule" id="PRU00175"/>
    </source>
</evidence>
<feature type="region of interest" description="Disordered" evidence="2">
    <location>
        <begin position="398"/>
        <end position="446"/>
    </location>
</feature>
<dbReference type="PROSITE" id="PS50089">
    <property type="entry name" value="ZF_RING_2"/>
    <property type="match status" value="1"/>
</dbReference>
<dbReference type="AlphaFoldDB" id="A0A0K9PZ78"/>
<dbReference type="InterPro" id="IPR044274">
    <property type="entry name" value="RFI2"/>
</dbReference>
<dbReference type="PANTHER" id="PTHR46798:SF3">
    <property type="entry name" value="RING FINGER FAMILY PROTEIN"/>
    <property type="match status" value="1"/>
</dbReference>
<dbReference type="SMART" id="SM00184">
    <property type="entry name" value="RING"/>
    <property type="match status" value="1"/>
</dbReference>
<organism evidence="4 5">
    <name type="scientific">Zostera marina</name>
    <name type="common">Eelgrass</name>
    <dbReference type="NCBI Taxonomy" id="29655"/>
    <lineage>
        <taxon>Eukaryota</taxon>
        <taxon>Viridiplantae</taxon>
        <taxon>Streptophyta</taxon>
        <taxon>Embryophyta</taxon>
        <taxon>Tracheophyta</taxon>
        <taxon>Spermatophyta</taxon>
        <taxon>Magnoliopsida</taxon>
        <taxon>Liliopsida</taxon>
        <taxon>Zosteraceae</taxon>
        <taxon>Zostera</taxon>
    </lineage>
</organism>
<comment type="caution">
    <text evidence="4">The sequence shown here is derived from an EMBL/GenBank/DDBJ whole genome shotgun (WGS) entry which is preliminary data.</text>
</comment>
<reference evidence="5" key="1">
    <citation type="journal article" date="2016" name="Nature">
        <title>The genome of the seagrass Zostera marina reveals angiosperm adaptation to the sea.</title>
        <authorList>
            <person name="Olsen J.L."/>
            <person name="Rouze P."/>
            <person name="Verhelst B."/>
            <person name="Lin Y.-C."/>
            <person name="Bayer T."/>
            <person name="Collen J."/>
            <person name="Dattolo E."/>
            <person name="De Paoli E."/>
            <person name="Dittami S."/>
            <person name="Maumus F."/>
            <person name="Michel G."/>
            <person name="Kersting A."/>
            <person name="Lauritano C."/>
            <person name="Lohaus R."/>
            <person name="Toepel M."/>
            <person name="Tonon T."/>
            <person name="Vanneste K."/>
            <person name="Amirebrahimi M."/>
            <person name="Brakel J."/>
            <person name="Bostroem C."/>
            <person name="Chovatia M."/>
            <person name="Grimwood J."/>
            <person name="Jenkins J.W."/>
            <person name="Jueterbock A."/>
            <person name="Mraz A."/>
            <person name="Stam W.T."/>
            <person name="Tice H."/>
            <person name="Bornberg-Bauer E."/>
            <person name="Green P.J."/>
            <person name="Pearson G.A."/>
            <person name="Procaccini G."/>
            <person name="Duarte C.M."/>
            <person name="Schmutz J."/>
            <person name="Reusch T.B.H."/>
            <person name="Van de Peer Y."/>
        </authorList>
    </citation>
    <scope>NUCLEOTIDE SEQUENCE [LARGE SCALE GENOMIC DNA]</scope>
    <source>
        <strain evidence="5">cv. Finnish</strain>
    </source>
</reference>
<name>A0A0K9PZ78_ZOSMR</name>